<keyword evidence="3" id="KW-1185">Reference proteome</keyword>
<name>A0AAV7VGW4_PLEWA</name>
<evidence type="ECO:0000313" key="2">
    <source>
        <dbReference type="EMBL" id="KAJ1200548.1"/>
    </source>
</evidence>
<dbReference type="Proteomes" id="UP001066276">
    <property type="component" value="Chromosome 2_1"/>
</dbReference>
<evidence type="ECO:0000256" key="1">
    <source>
        <dbReference type="SAM" id="MobiDB-lite"/>
    </source>
</evidence>
<dbReference type="EMBL" id="JANPWB010000003">
    <property type="protein sequence ID" value="KAJ1200548.1"/>
    <property type="molecule type" value="Genomic_DNA"/>
</dbReference>
<protein>
    <submittedName>
        <fullName evidence="2">Uncharacterized protein</fullName>
    </submittedName>
</protein>
<organism evidence="2 3">
    <name type="scientific">Pleurodeles waltl</name>
    <name type="common">Iberian ribbed newt</name>
    <dbReference type="NCBI Taxonomy" id="8319"/>
    <lineage>
        <taxon>Eukaryota</taxon>
        <taxon>Metazoa</taxon>
        <taxon>Chordata</taxon>
        <taxon>Craniata</taxon>
        <taxon>Vertebrata</taxon>
        <taxon>Euteleostomi</taxon>
        <taxon>Amphibia</taxon>
        <taxon>Batrachia</taxon>
        <taxon>Caudata</taxon>
        <taxon>Salamandroidea</taxon>
        <taxon>Salamandridae</taxon>
        <taxon>Pleurodelinae</taxon>
        <taxon>Pleurodeles</taxon>
    </lineage>
</organism>
<comment type="caution">
    <text evidence="2">The sequence shown here is derived from an EMBL/GenBank/DDBJ whole genome shotgun (WGS) entry which is preliminary data.</text>
</comment>
<gene>
    <name evidence="2" type="ORF">NDU88_004371</name>
</gene>
<sequence>MASKSTQHLNVEEEEMRNSIQCLESDDSDGEQPPTAAQKVRTPAPSQTHSQTKKQKASGTPLPEGHGSTHKKGGNQIPSLALKKAKIVPKSSDSGQETGTDKSRHRLV</sequence>
<proteinExistence type="predicted"/>
<evidence type="ECO:0000313" key="3">
    <source>
        <dbReference type="Proteomes" id="UP001066276"/>
    </source>
</evidence>
<dbReference type="AlphaFoldDB" id="A0AAV7VGW4"/>
<reference evidence="2" key="1">
    <citation type="journal article" date="2022" name="bioRxiv">
        <title>Sequencing and chromosome-scale assembly of the giantPleurodeles waltlgenome.</title>
        <authorList>
            <person name="Brown T."/>
            <person name="Elewa A."/>
            <person name="Iarovenko S."/>
            <person name="Subramanian E."/>
            <person name="Araus A.J."/>
            <person name="Petzold A."/>
            <person name="Susuki M."/>
            <person name="Suzuki K.-i.T."/>
            <person name="Hayashi T."/>
            <person name="Toyoda A."/>
            <person name="Oliveira C."/>
            <person name="Osipova E."/>
            <person name="Leigh N.D."/>
            <person name="Simon A."/>
            <person name="Yun M.H."/>
        </authorList>
    </citation>
    <scope>NUCLEOTIDE SEQUENCE</scope>
    <source>
        <strain evidence="2">20211129_DDA</strain>
        <tissue evidence="2">Liver</tissue>
    </source>
</reference>
<feature type="region of interest" description="Disordered" evidence="1">
    <location>
        <begin position="1"/>
        <end position="108"/>
    </location>
</feature>
<accession>A0AAV7VGW4</accession>